<reference evidence="1 2" key="1">
    <citation type="submission" date="2020-01" db="EMBL/GenBank/DDBJ databases">
        <title>Complete genome sequence of a human oral phylogroup 1 Treponema sp. strain ATCC 700766, originally isolated from periodontitis dental plaque.</title>
        <authorList>
            <person name="Chan Y."/>
            <person name="Huo Y.-B."/>
            <person name="Yu X.-L."/>
            <person name="Zeng H."/>
            <person name="Leung W.-K."/>
            <person name="Watt R.M."/>
        </authorList>
    </citation>
    <scope>NUCLEOTIDE SEQUENCE [LARGE SCALE GENOMIC DNA]</scope>
    <source>
        <strain evidence="1 2">OMZ 804</strain>
    </source>
</reference>
<proteinExistence type="predicted"/>
<dbReference type="RefSeq" id="WP_162663903.1">
    <property type="nucleotide sequence ID" value="NZ_CP048020.1"/>
</dbReference>
<dbReference type="KEGG" id="trz:GWP43_09240"/>
<evidence type="ECO:0000313" key="1">
    <source>
        <dbReference type="EMBL" id="QHX43588.1"/>
    </source>
</evidence>
<organism evidence="1 2">
    <name type="scientific">Treponema vincentii</name>
    <dbReference type="NCBI Taxonomy" id="69710"/>
    <lineage>
        <taxon>Bacteria</taxon>
        <taxon>Pseudomonadati</taxon>
        <taxon>Spirochaetota</taxon>
        <taxon>Spirochaetia</taxon>
        <taxon>Spirochaetales</taxon>
        <taxon>Treponemataceae</taxon>
        <taxon>Treponema</taxon>
    </lineage>
</organism>
<dbReference type="EMBL" id="CP048020">
    <property type="protein sequence ID" value="QHX43588.1"/>
    <property type="molecule type" value="Genomic_DNA"/>
</dbReference>
<keyword evidence="1" id="KW-0238">DNA-binding</keyword>
<name>A0A6P1Y1A8_9SPIR</name>
<gene>
    <name evidence="1" type="ORF">GWP43_09240</name>
</gene>
<dbReference type="Proteomes" id="UP000464374">
    <property type="component" value="Chromosome"/>
</dbReference>
<dbReference type="GO" id="GO:0003677">
    <property type="term" value="F:DNA binding"/>
    <property type="evidence" value="ECO:0007669"/>
    <property type="project" value="UniProtKB-KW"/>
</dbReference>
<accession>A0A6P1Y1A8</accession>
<sequence>MLYSVTQAAELKNVSPVYLRKWARENGCQKVGWSFLLSDEDLKKFDERNRQVGKPKKITN</sequence>
<evidence type="ECO:0000313" key="2">
    <source>
        <dbReference type="Proteomes" id="UP000464374"/>
    </source>
</evidence>
<protein>
    <submittedName>
        <fullName evidence="1">DNA-binding protein</fullName>
    </submittedName>
</protein>
<dbReference type="AlphaFoldDB" id="A0A6P1Y1A8"/>